<protein>
    <recommendedName>
        <fullName evidence="2">UPF0235 protein C8P69_103242</fullName>
    </recommendedName>
</protein>
<dbReference type="Proteomes" id="UP000241808">
    <property type="component" value="Unassembled WGS sequence"/>
</dbReference>
<dbReference type="HAMAP" id="MF_00634">
    <property type="entry name" value="UPF0235"/>
    <property type="match status" value="1"/>
</dbReference>
<keyword evidence="4" id="KW-1185">Reference proteome</keyword>
<dbReference type="Gene3D" id="3.30.1200.10">
    <property type="entry name" value="YggU-like"/>
    <property type="match status" value="1"/>
</dbReference>
<dbReference type="InterPro" id="IPR003746">
    <property type="entry name" value="DUF167"/>
</dbReference>
<name>A0A2T4ZEJ0_9HYPH</name>
<dbReference type="InterPro" id="IPR036591">
    <property type="entry name" value="YggU-like_sf"/>
</dbReference>
<dbReference type="NCBIfam" id="NF002348">
    <property type="entry name" value="PRK01310.1"/>
    <property type="match status" value="1"/>
</dbReference>
<evidence type="ECO:0000313" key="4">
    <source>
        <dbReference type="Proteomes" id="UP000241808"/>
    </source>
</evidence>
<dbReference type="AlphaFoldDB" id="A0A2T4ZEJ0"/>
<dbReference type="EMBL" id="PZZL01000003">
    <property type="protein sequence ID" value="PTM60312.1"/>
    <property type="molecule type" value="Genomic_DNA"/>
</dbReference>
<gene>
    <name evidence="3" type="ORF">C8P69_103242</name>
</gene>
<evidence type="ECO:0000313" key="3">
    <source>
        <dbReference type="EMBL" id="PTM60312.1"/>
    </source>
</evidence>
<comment type="caution">
    <text evidence="3">The sequence shown here is derived from an EMBL/GenBank/DDBJ whole genome shotgun (WGS) entry which is preliminary data.</text>
</comment>
<organism evidence="3 4">
    <name type="scientific">Phreatobacter oligotrophus</name>
    <dbReference type="NCBI Taxonomy" id="1122261"/>
    <lineage>
        <taxon>Bacteria</taxon>
        <taxon>Pseudomonadati</taxon>
        <taxon>Pseudomonadota</taxon>
        <taxon>Alphaproteobacteria</taxon>
        <taxon>Hyphomicrobiales</taxon>
        <taxon>Phreatobacteraceae</taxon>
        <taxon>Phreatobacter</taxon>
    </lineage>
</organism>
<evidence type="ECO:0000256" key="2">
    <source>
        <dbReference type="HAMAP-Rule" id="MF_00634"/>
    </source>
</evidence>
<dbReference type="SUPFAM" id="SSF69786">
    <property type="entry name" value="YggU-like"/>
    <property type="match status" value="1"/>
</dbReference>
<sequence>MDSAPYRIVDGRVLVDVRLTPRGGRDAVEGAERLADGRAVLKARVRAVPEDGKANAALEALLAGALGLARSEVAVVQGKTARLKTVCLGGDTASITAGLGKLAATLLLAIVLIGGLGAAPAAAQFAIRGDLCSDANVILRSRAAVERAGLQSQDRARLVRTLRAAQSLARDGCPNRDPWLLRRATGMVNAVNREVRLPPIDLPGSARP</sequence>
<dbReference type="Pfam" id="PF02594">
    <property type="entry name" value="DUF167"/>
    <property type="match status" value="1"/>
</dbReference>
<reference evidence="3 4" key="1">
    <citation type="submission" date="2018-04" db="EMBL/GenBank/DDBJ databases">
        <title>Genomic Encyclopedia of Archaeal and Bacterial Type Strains, Phase II (KMG-II): from individual species to whole genera.</title>
        <authorList>
            <person name="Goeker M."/>
        </authorList>
    </citation>
    <scope>NUCLEOTIDE SEQUENCE [LARGE SCALE GENOMIC DNA]</scope>
    <source>
        <strain evidence="3 4">DSM 25521</strain>
    </source>
</reference>
<evidence type="ECO:0000256" key="1">
    <source>
        <dbReference type="ARBA" id="ARBA00010364"/>
    </source>
</evidence>
<accession>A0A2T4ZEJ0</accession>
<comment type="similarity">
    <text evidence="1 2">Belongs to the UPF0235 family.</text>
</comment>
<proteinExistence type="inferred from homology"/>
<dbReference type="SMART" id="SM01152">
    <property type="entry name" value="DUF167"/>
    <property type="match status" value="1"/>
</dbReference>
<dbReference type="NCBIfam" id="TIGR00251">
    <property type="entry name" value="DUF167 family protein"/>
    <property type="match status" value="1"/>
</dbReference>